<keyword evidence="2 5" id="KW-0819">tRNA processing</keyword>
<proteinExistence type="inferred from homology"/>
<feature type="region of interest" description="Disordered" evidence="6">
    <location>
        <begin position="546"/>
        <end position="565"/>
    </location>
</feature>
<feature type="binding site" evidence="5">
    <location>
        <position position="469"/>
    </location>
    <ligand>
        <name>Zn(2+)</name>
        <dbReference type="ChEBI" id="CHEBI:29105"/>
    </ligand>
</feature>
<feature type="binding site" evidence="5">
    <location>
        <position position="438"/>
    </location>
    <ligand>
        <name>Zn(2+)</name>
        <dbReference type="ChEBI" id="CHEBI:29105"/>
    </ligand>
</feature>
<keyword evidence="1 5" id="KW-0963">Cytoplasm</keyword>
<comment type="subcellular location">
    <subcellularLocation>
        <location evidence="5">Cytoplasm</location>
    </subcellularLocation>
</comment>
<comment type="caution">
    <text evidence="8">The sequence shown here is derived from an EMBL/GenBank/DDBJ whole genome shotgun (WGS) entry which is preliminary data.</text>
</comment>
<evidence type="ECO:0000256" key="2">
    <source>
        <dbReference type="ARBA" id="ARBA00022694"/>
    </source>
</evidence>
<dbReference type="HAMAP" id="MF_03043">
    <property type="entry name" value="QTRT2"/>
    <property type="match status" value="1"/>
</dbReference>
<dbReference type="InterPro" id="IPR028592">
    <property type="entry name" value="QTRTD1"/>
</dbReference>
<comment type="function">
    <text evidence="5">Non-catalytic subunit of the queuine tRNA-ribosyltransferase (TGT) that catalyzes the base-exchange of a guanine (G) residue with queuine (Q) at position 34 (anticodon wobble position) in tRNAs with GU(N) anticodons (tRNA-Asp, -Asn, -His and -Tyr), resulting in the hypermodified nucleoside queuosine (7-(((4,5-cis-dihydroxy-2-cyclopenten-1-yl)amino)methyl)-7-deazaguanosine).</text>
</comment>
<organism evidence="8 9">
    <name type="scientific">Volvox africanus</name>
    <dbReference type="NCBI Taxonomy" id="51714"/>
    <lineage>
        <taxon>Eukaryota</taxon>
        <taxon>Viridiplantae</taxon>
        <taxon>Chlorophyta</taxon>
        <taxon>core chlorophytes</taxon>
        <taxon>Chlorophyceae</taxon>
        <taxon>CS clade</taxon>
        <taxon>Chlamydomonadales</taxon>
        <taxon>Volvocaceae</taxon>
        <taxon>Volvox</taxon>
    </lineage>
</organism>
<keyword evidence="9" id="KW-1185">Reference proteome</keyword>
<evidence type="ECO:0000256" key="3">
    <source>
        <dbReference type="ARBA" id="ARBA00022723"/>
    </source>
</evidence>
<reference evidence="8 9" key="1">
    <citation type="journal article" date="2023" name="IScience">
        <title>Expanded male sex-determining region conserved during the evolution of homothallism in the green alga Volvox.</title>
        <authorList>
            <person name="Yamamoto K."/>
            <person name="Matsuzaki R."/>
            <person name="Mahakham W."/>
            <person name="Heman W."/>
            <person name="Sekimoto H."/>
            <person name="Kawachi M."/>
            <person name="Minakuchi Y."/>
            <person name="Toyoda A."/>
            <person name="Nozaki H."/>
        </authorList>
    </citation>
    <scope>NUCLEOTIDE SEQUENCE [LARGE SCALE GENOMIC DNA]</scope>
    <source>
        <strain evidence="8 9">NIES-4468</strain>
    </source>
</reference>
<dbReference type="InterPro" id="IPR050852">
    <property type="entry name" value="Queuine_tRNA-ribosyltrfase"/>
</dbReference>
<dbReference type="PANTHER" id="PTHR46064:SF1">
    <property type="entry name" value="QUEUINE TRNA-RIBOSYLTRANSFERASE ACCESSORY SUBUNIT 2"/>
    <property type="match status" value="1"/>
</dbReference>
<evidence type="ECO:0000313" key="8">
    <source>
        <dbReference type="EMBL" id="GLI59310.1"/>
    </source>
</evidence>
<protein>
    <recommendedName>
        <fullName evidence="5">Queuine tRNA-ribosyltransferase accessory subunit 2</fullName>
    </recommendedName>
    <alternativeName>
        <fullName evidence="5">Queuine tRNA-ribosyltransferase domain-containing protein 1</fullName>
    </alternativeName>
</protein>
<dbReference type="PANTHER" id="PTHR46064">
    <property type="entry name" value="QUEUINE TRNA-RIBOSYLTRANSFERASE ACCESSORY SUBUNIT 2"/>
    <property type="match status" value="1"/>
</dbReference>
<dbReference type="EMBL" id="BSDZ01000004">
    <property type="protein sequence ID" value="GLI59310.1"/>
    <property type="molecule type" value="Genomic_DNA"/>
</dbReference>
<dbReference type="Proteomes" id="UP001165090">
    <property type="component" value="Unassembled WGS sequence"/>
</dbReference>
<keyword evidence="4 5" id="KW-0862">Zinc</keyword>
<accession>A0ABQ5RP15</accession>
<evidence type="ECO:0000259" key="7">
    <source>
        <dbReference type="Pfam" id="PF01702"/>
    </source>
</evidence>
<comment type="cofactor">
    <cofactor evidence="5">
        <name>Zn(2+)</name>
        <dbReference type="ChEBI" id="CHEBI:29105"/>
    </cofactor>
    <text evidence="5">Binds 1 zinc ion per subunit.</text>
</comment>
<dbReference type="Pfam" id="PF01702">
    <property type="entry name" value="TGT"/>
    <property type="match status" value="2"/>
</dbReference>
<evidence type="ECO:0000256" key="5">
    <source>
        <dbReference type="HAMAP-Rule" id="MF_03043"/>
    </source>
</evidence>
<gene>
    <name evidence="8" type="ORF">VaNZ11_001164</name>
</gene>
<keyword evidence="3 5" id="KW-0479">Metal-binding</keyword>
<comment type="similarity">
    <text evidence="5">Belongs to the queuine tRNA-ribosyltransferase family. QTRT2 subfamily.</text>
</comment>
<feature type="binding site" evidence="5">
    <location>
        <position position="440"/>
    </location>
    <ligand>
        <name>Zn(2+)</name>
        <dbReference type="ChEBI" id="CHEBI:29105"/>
    </ligand>
</feature>
<evidence type="ECO:0000256" key="1">
    <source>
        <dbReference type="ARBA" id="ARBA00022490"/>
    </source>
</evidence>
<dbReference type="Gene3D" id="3.20.20.105">
    <property type="entry name" value="Queuine tRNA-ribosyltransferase-like"/>
    <property type="match status" value="1"/>
</dbReference>
<feature type="domain" description="tRNA-guanine(15) transglycosylase-like" evidence="7">
    <location>
        <begin position="250"/>
        <end position="499"/>
    </location>
</feature>
<feature type="binding site" evidence="5">
    <location>
        <position position="443"/>
    </location>
    <ligand>
        <name>Zn(2+)</name>
        <dbReference type="ChEBI" id="CHEBI:29105"/>
    </ligand>
</feature>
<dbReference type="NCBIfam" id="TIGR00449">
    <property type="entry name" value="tgt_general"/>
    <property type="match status" value="1"/>
</dbReference>
<dbReference type="InterPro" id="IPR002616">
    <property type="entry name" value="tRNA_ribo_trans-like"/>
</dbReference>
<evidence type="ECO:0000256" key="4">
    <source>
        <dbReference type="ARBA" id="ARBA00022833"/>
    </source>
</evidence>
<dbReference type="SUPFAM" id="SSF51713">
    <property type="entry name" value="tRNA-guanine transglycosylase"/>
    <property type="match status" value="1"/>
</dbReference>
<evidence type="ECO:0000313" key="9">
    <source>
        <dbReference type="Proteomes" id="UP001165090"/>
    </source>
</evidence>
<sequence length="565" mass="59669">MLVSLAAHSMATTATHFSVKARDDKARCGILSTRNGVVETPAVLLYTRRGGPLNLTSPDMLAAVTPPVQGVQLSAMQFLENPDASILREYGRGAHGFLCLEGFPVLASNRDPTMYEYAMRPSTDKEVHVSIHSGGHMVSPERYMETMAALKPDLFVSLCDEVPADATSKRVATSIMRTAAWLDACLQLHYTYQHQNRQATGGGQEVDPQPCGGSSNKGNGACGRSSADGKGSADNGSSSAGEGPLAGSLLLAALAGGGLAMERARAAAAVADKEGVGGYALCGLGAGEAPEQRPALIAASLGALSPIALERRPVFASGLSASPEDILAAVAEGVDLMDCAFVAQVTAGGYALTFPLRPHQGWRPPAAPDEELIAEADRAPVREPQPQLDRAAPPSSSLFGLSAAPGLGPDTSIGADDTKINLWSTSYRLDKGPLLPGCGCFACRRHSRAYVHHLLNTHEMLGDVLLEAHNTGHINAFLQAIREAITEGRFEEYRQWFRSLRSAPLVPAPRRVVAKRRASAEPSEPIESEPGTVEVTMTGAMEVEAHVARGGSGSREQRRSKWVSV</sequence>
<feature type="domain" description="tRNA-guanine(15) transglycosylase-like" evidence="7">
    <location>
        <begin position="25"/>
        <end position="195"/>
    </location>
</feature>
<dbReference type="InterPro" id="IPR036511">
    <property type="entry name" value="TGT-like_sf"/>
</dbReference>
<feature type="region of interest" description="Disordered" evidence="6">
    <location>
        <begin position="199"/>
        <end position="239"/>
    </location>
</feature>
<name>A0ABQ5RP15_9CHLO</name>
<evidence type="ECO:0000256" key="6">
    <source>
        <dbReference type="SAM" id="MobiDB-lite"/>
    </source>
</evidence>
<comment type="subunit">
    <text evidence="5">Heterodimer of a catalytic subunit and an accessory subunit.</text>
</comment>